<name>A0A6H1ZJE5_9ZZZZ</name>
<dbReference type="EMBL" id="MT144602">
    <property type="protein sequence ID" value="QJH94584.1"/>
    <property type="molecule type" value="Genomic_DNA"/>
</dbReference>
<organism evidence="1">
    <name type="scientific">viral metagenome</name>
    <dbReference type="NCBI Taxonomy" id="1070528"/>
    <lineage>
        <taxon>unclassified sequences</taxon>
        <taxon>metagenomes</taxon>
        <taxon>organismal metagenomes</taxon>
    </lineage>
</organism>
<reference evidence="1" key="1">
    <citation type="submission" date="2020-03" db="EMBL/GenBank/DDBJ databases">
        <title>The deep terrestrial virosphere.</title>
        <authorList>
            <person name="Holmfeldt K."/>
            <person name="Nilsson E."/>
            <person name="Simone D."/>
            <person name="Lopez-Fernandez M."/>
            <person name="Wu X."/>
            <person name="de Brujin I."/>
            <person name="Lundin D."/>
            <person name="Andersson A."/>
            <person name="Bertilsson S."/>
            <person name="Dopson M."/>
        </authorList>
    </citation>
    <scope>NUCLEOTIDE SEQUENCE</scope>
    <source>
        <strain evidence="1">TM448A00720</strain>
        <strain evidence="2">TM448B00242</strain>
    </source>
</reference>
<sequence>MKYQNTAGNEIYKPINNCDCGLTGGCKKCNPYWIGKLSELDNEKKKLNDWKKRFDDDLKRRSKTLFNPKP</sequence>
<proteinExistence type="predicted"/>
<accession>A0A6H1ZJE5</accession>
<evidence type="ECO:0000313" key="1">
    <source>
        <dbReference type="EMBL" id="QJA47684.1"/>
    </source>
</evidence>
<gene>
    <name evidence="1" type="ORF">TM448A00720_0013</name>
    <name evidence="2" type="ORF">TM448B00242_0058</name>
</gene>
<evidence type="ECO:0000313" key="2">
    <source>
        <dbReference type="EMBL" id="QJH94584.1"/>
    </source>
</evidence>
<dbReference type="EMBL" id="MT144053">
    <property type="protein sequence ID" value="QJA47684.1"/>
    <property type="molecule type" value="Genomic_DNA"/>
</dbReference>
<dbReference type="AlphaFoldDB" id="A0A6H1ZJE5"/>
<protein>
    <submittedName>
        <fullName evidence="1">Uncharacterized protein</fullName>
    </submittedName>
</protein>